<proteinExistence type="inferred from homology"/>
<dbReference type="PANTHER" id="PTHR47972:SF23">
    <property type="entry name" value="KINESIN MOTOR DOMAIN-CONTAINING PROTEIN"/>
    <property type="match status" value="1"/>
</dbReference>
<dbReference type="AlphaFoldDB" id="A0A2C9UF59"/>
<dbReference type="GO" id="GO:0005874">
    <property type="term" value="C:microtubule"/>
    <property type="evidence" value="ECO:0007669"/>
    <property type="project" value="UniProtKB-KW"/>
</dbReference>
<name>A0A2C9UF59_MANES</name>
<dbReference type="STRING" id="3983.A0A2C9UF59"/>
<dbReference type="Gene3D" id="3.40.850.10">
    <property type="entry name" value="Kinesin motor domain"/>
    <property type="match status" value="1"/>
</dbReference>
<evidence type="ECO:0000256" key="5">
    <source>
        <dbReference type="ARBA" id="ARBA00023054"/>
    </source>
</evidence>
<evidence type="ECO:0000256" key="2">
    <source>
        <dbReference type="ARBA" id="ARBA00022701"/>
    </source>
</evidence>
<dbReference type="InterPro" id="IPR027640">
    <property type="entry name" value="Kinesin-like_fam"/>
</dbReference>
<comment type="similarity">
    <text evidence="1">Belongs to the TRAFAC class myosin-kinesin ATPase superfamily. Kinesin family. KIN-14 subfamily.</text>
</comment>
<keyword evidence="3 7" id="KW-0547">Nucleotide-binding</keyword>
<dbReference type="PANTHER" id="PTHR47972">
    <property type="entry name" value="KINESIN-LIKE PROTEIN KLP-3"/>
    <property type="match status" value="1"/>
</dbReference>
<dbReference type="GO" id="GO:0015630">
    <property type="term" value="C:microtubule cytoskeleton"/>
    <property type="evidence" value="ECO:0000318"/>
    <property type="project" value="GO_Central"/>
</dbReference>
<reference evidence="11" key="1">
    <citation type="journal article" date="2016" name="Nat. Biotechnol.">
        <title>Sequencing wild and cultivated cassava and related species reveals extensive interspecific hybridization and genetic diversity.</title>
        <authorList>
            <person name="Bredeson J.V."/>
            <person name="Lyons J.B."/>
            <person name="Prochnik S.E."/>
            <person name="Wu G.A."/>
            <person name="Ha C.M."/>
            <person name="Edsinger-Gonzales E."/>
            <person name="Grimwood J."/>
            <person name="Schmutz J."/>
            <person name="Rabbi I.Y."/>
            <person name="Egesi C."/>
            <person name="Nauluvula P."/>
            <person name="Lebot V."/>
            <person name="Ndunguru J."/>
            <person name="Mkamilo G."/>
            <person name="Bart R.S."/>
            <person name="Setter T.L."/>
            <person name="Gleadow R.M."/>
            <person name="Kulakow P."/>
            <person name="Ferguson M.E."/>
            <person name="Rounsley S."/>
            <person name="Rokhsar D.S."/>
        </authorList>
    </citation>
    <scope>NUCLEOTIDE SEQUENCE [LARGE SCALE GENOMIC DNA]</scope>
    <source>
        <strain evidence="11">cv. AM560-2</strain>
    </source>
</reference>
<evidence type="ECO:0000313" key="11">
    <source>
        <dbReference type="Proteomes" id="UP000091857"/>
    </source>
</evidence>
<dbReference type="Pfam" id="PF00225">
    <property type="entry name" value="Kinesin"/>
    <property type="match status" value="1"/>
</dbReference>
<dbReference type="GO" id="GO:0005524">
    <property type="term" value="F:ATP binding"/>
    <property type="evidence" value="ECO:0007669"/>
    <property type="project" value="UniProtKB-UniRule"/>
</dbReference>
<evidence type="ECO:0000256" key="3">
    <source>
        <dbReference type="ARBA" id="ARBA00022741"/>
    </source>
</evidence>
<gene>
    <name evidence="10" type="ORF">MANES_15G111300v8</name>
</gene>
<dbReference type="SMART" id="SM00129">
    <property type="entry name" value="KISc"/>
    <property type="match status" value="1"/>
</dbReference>
<dbReference type="PROSITE" id="PS50067">
    <property type="entry name" value="KINESIN_MOTOR_2"/>
    <property type="match status" value="1"/>
</dbReference>
<protein>
    <recommendedName>
        <fullName evidence="9">Kinesin motor domain-containing protein</fullName>
    </recommendedName>
</protein>
<keyword evidence="2" id="KW-0493">Microtubule</keyword>
<dbReference type="GO" id="GO:0008017">
    <property type="term" value="F:microtubule binding"/>
    <property type="evidence" value="ECO:0000318"/>
    <property type="project" value="GO_Central"/>
</dbReference>
<dbReference type="InterPro" id="IPR027417">
    <property type="entry name" value="P-loop_NTPase"/>
</dbReference>
<feature type="binding site" evidence="7">
    <location>
        <begin position="229"/>
        <end position="236"/>
    </location>
    <ligand>
        <name>ATP</name>
        <dbReference type="ChEBI" id="CHEBI:30616"/>
    </ligand>
</feature>
<feature type="coiled-coil region" evidence="8">
    <location>
        <begin position="115"/>
        <end position="142"/>
    </location>
</feature>
<dbReference type="GO" id="GO:0007017">
    <property type="term" value="P:microtubule-based process"/>
    <property type="evidence" value="ECO:0000318"/>
    <property type="project" value="GO_Central"/>
</dbReference>
<dbReference type="InterPro" id="IPR001752">
    <property type="entry name" value="Kinesin_motor_dom"/>
</dbReference>
<dbReference type="PRINTS" id="PR00380">
    <property type="entry name" value="KINESINHEAVY"/>
</dbReference>
<keyword evidence="11" id="KW-1185">Reference proteome</keyword>
<organism evidence="10 11">
    <name type="scientific">Manihot esculenta</name>
    <name type="common">Cassava</name>
    <name type="synonym">Jatropha manihot</name>
    <dbReference type="NCBI Taxonomy" id="3983"/>
    <lineage>
        <taxon>Eukaryota</taxon>
        <taxon>Viridiplantae</taxon>
        <taxon>Streptophyta</taxon>
        <taxon>Embryophyta</taxon>
        <taxon>Tracheophyta</taxon>
        <taxon>Spermatophyta</taxon>
        <taxon>Magnoliopsida</taxon>
        <taxon>eudicotyledons</taxon>
        <taxon>Gunneridae</taxon>
        <taxon>Pentapetalae</taxon>
        <taxon>rosids</taxon>
        <taxon>fabids</taxon>
        <taxon>Malpighiales</taxon>
        <taxon>Euphorbiaceae</taxon>
        <taxon>Crotonoideae</taxon>
        <taxon>Manihoteae</taxon>
        <taxon>Manihot</taxon>
    </lineage>
</organism>
<evidence type="ECO:0000256" key="7">
    <source>
        <dbReference type="PROSITE-ProRule" id="PRU00283"/>
    </source>
</evidence>
<keyword evidence="4 7" id="KW-0067">ATP-binding</keyword>
<dbReference type="SUPFAM" id="SSF52540">
    <property type="entry name" value="P-loop containing nucleoside triphosphate hydrolases"/>
    <property type="match status" value="1"/>
</dbReference>
<accession>A0A2C9UF59</accession>
<dbReference type="EMBL" id="CM004401">
    <property type="protein sequence ID" value="OAY29017.1"/>
    <property type="molecule type" value="Genomic_DNA"/>
</dbReference>
<feature type="coiled-coil region" evidence="8">
    <location>
        <begin position="476"/>
        <end position="531"/>
    </location>
</feature>
<evidence type="ECO:0000256" key="1">
    <source>
        <dbReference type="ARBA" id="ARBA00010899"/>
    </source>
</evidence>
<sequence>MEQCLFFQAVILSLFRNQNGSLLRYEIISLAFHGLSSSSQLLSLLPTRTSMSQEASMDTRKSLRNLRGTLHALLDLKAHLTPNWVKSVCDIIKTLPSEFDAKEDDDDGDDSGNVISKIKDELDALTSRINKLNVDRRQLLNRFLDLKGNIRVFCRIRPITMAENFGRLRPAVAADSSTVLLKLADNKSKNYSFDRVFHPGSSQDEVFSEVEPVIKSVLDGYNACIFAYGQTGTGKTFTMEGTPNAPGVVHRTFQALFKQAVDSNHSFLIRFSMLEIYLGNLKDLLVPQPTRATDPLSPCLSIQTDPEGRIEIDNLVSIQVNDFHQALRLYRLGCRFRSTASTNSNITSSRSHCMIRIAITCSDAPERRRETNKIWLVDLGGSERVLKTKAWGKRLDEGKAINLSLCSLGDVINALQMKRRHIPYRNSKLTQVLKDSLGDDSKTLMLVHVSPKEQDLCETICSLNFATRVKNIHLGNEDTIEVREQKEVAMANLQQKMIEIENEQFHVRQEIQKLEKRLDNLTGKSLSSEEQLETYNFIEEPLTKNSAGHTTVGPLSNVPRFMQPTICSQRKSGTNFQASEWKIPVPGRRKRPSSHRAESVTFPVKDHSDYKSEHSVSRSSCLVGLETRKSADNATEYSQDTLETEVEMTDIREKEKAPFSASQMNDSHCIQKFTHRQTGTTKDYIKFSKVDNWLDLQKNETNANGYTHRTKRVLAIPDPKKKHKQNKQRKEKVAFDEKISSFHDCRMQKVHIEKDMVTVSRVGMIISEVATNKPPTHFQDLFIEDSRSHFSSTSQTTEGNRMIQTQDSVDNSSTDDDKWSIFSPEDVYHRLGECKNHNGANALSIMQAVEGENEISDNLQLQNHGCWELLQSDLGGTNIFSKGNSSDSASTVELESCCPQAFTESVTEDGQRQDSDSSILLSAKERCGILQMRSQRALFENCSNQKGLTKQFDKFQGETRKRGICYILKQHIEILYISALLGLGFCNLGYEHEFFSGLML</sequence>
<evidence type="ECO:0000259" key="9">
    <source>
        <dbReference type="PROSITE" id="PS50067"/>
    </source>
</evidence>
<dbReference type="InterPro" id="IPR036961">
    <property type="entry name" value="Kinesin_motor_dom_sf"/>
</dbReference>
<dbReference type="GO" id="GO:0003777">
    <property type="term" value="F:microtubule motor activity"/>
    <property type="evidence" value="ECO:0007669"/>
    <property type="project" value="InterPro"/>
</dbReference>
<dbReference type="Gramene" id="Manes.15G111300.1.v8.1">
    <property type="protein sequence ID" value="Manes.15G111300.1.v8.1.CDS"/>
    <property type="gene ID" value="Manes.15G111300.v8.1"/>
</dbReference>
<comment type="caution">
    <text evidence="10">The sequence shown here is derived from an EMBL/GenBank/DDBJ whole genome shotgun (WGS) entry which is preliminary data.</text>
</comment>
<evidence type="ECO:0000256" key="8">
    <source>
        <dbReference type="SAM" id="Coils"/>
    </source>
</evidence>
<evidence type="ECO:0000256" key="4">
    <source>
        <dbReference type="ARBA" id="ARBA00022840"/>
    </source>
</evidence>
<dbReference type="Proteomes" id="UP000091857">
    <property type="component" value="Chromosome 15"/>
</dbReference>
<evidence type="ECO:0000256" key="6">
    <source>
        <dbReference type="ARBA" id="ARBA00023175"/>
    </source>
</evidence>
<evidence type="ECO:0000313" key="10">
    <source>
        <dbReference type="EMBL" id="OAY29017.1"/>
    </source>
</evidence>
<dbReference type="GO" id="GO:0007018">
    <property type="term" value="P:microtubule-based movement"/>
    <property type="evidence" value="ECO:0007669"/>
    <property type="project" value="InterPro"/>
</dbReference>
<keyword evidence="5 8" id="KW-0175">Coiled coil</keyword>
<keyword evidence="6 7" id="KW-0505">Motor protein</keyword>
<feature type="domain" description="Kinesin motor" evidence="9">
    <location>
        <begin position="149"/>
        <end position="472"/>
    </location>
</feature>
<dbReference type="OrthoDB" id="3176171at2759"/>
<dbReference type="FunFam" id="3.40.850.10:FF:000074">
    <property type="entry name" value="p-loop containing nucleoside triphosphate hydrolase superfamily protein"/>
    <property type="match status" value="1"/>
</dbReference>